<comment type="caution">
    <text evidence="3">The sequence shown here is derived from an EMBL/GenBank/DDBJ whole genome shotgun (WGS) entry which is preliminary data.</text>
</comment>
<dbReference type="SUPFAM" id="SSF52743">
    <property type="entry name" value="Subtilisin-like"/>
    <property type="match status" value="1"/>
</dbReference>
<proteinExistence type="inferred from homology"/>
<dbReference type="Gene3D" id="3.40.50.200">
    <property type="entry name" value="Peptidase S8/S53 domain"/>
    <property type="match status" value="1"/>
</dbReference>
<evidence type="ECO:0000313" key="4">
    <source>
        <dbReference type="Proteomes" id="UP001242811"/>
    </source>
</evidence>
<comment type="similarity">
    <text evidence="1">Belongs to the peptidase S8 family.</text>
</comment>
<feature type="domain" description="Peptidase S8/S53" evidence="2">
    <location>
        <begin position="2"/>
        <end position="232"/>
    </location>
</feature>
<keyword evidence="1" id="KW-0645">Protease</keyword>
<feature type="active site" description="Charge relay system" evidence="1">
    <location>
        <position position="8"/>
    </location>
</feature>
<accession>A0ABU0L262</accession>
<name>A0ABU0L262_9BACL</name>
<evidence type="ECO:0000313" key="3">
    <source>
        <dbReference type="EMBL" id="MDQ0495629.1"/>
    </source>
</evidence>
<dbReference type="InterPro" id="IPR000209">
    <property type="entry name" value="Peptidase_S8/S53_dom"/>
</dbReference>
<reference evidence="3 4" key="1">
    <citation type="submission" date="2023-07" db="EMBL/GenBank/DDBJ databases">
        <title>Genomic Encyclopedia of Type Strains, Phase IV (KMG-IV): sequencing the most valuable type-strain genomes for metagenomic binning, comparative biology and taxonomic classification.</title>
        <authorList>
            <person name="Goeker M."/>
        </authorList>
    </citation>
    <scope>NUCLEOTIDE SEQUENCE [LARGE SCALE GENOMIC DNA]</scope>
    <source>
        <strain evidence="3 4">DSM 14914</strain>
    </source>
</reference>
<gene>
    <name evidence="3" type="ORF">QOZ95_003811</name>
</gene>
<dbReference type="RefSeq" id="WP_152380667.1">
    <property type="nucleotide sequence ID" value="NZ_CP045298.1"/>
</dbReference>
<evidence type="ECO:0000259" key="2">
    <source>
        <dbReference type="Pfam" id="PF00082"/>
    </source>
</evidence>
<feature type="active site" description="Charge relay system" evidence="1">
    <location>
        <position position="196"/>
    </location>
</feature>
<protein>
    <recommendedName>
        <fullName evidence="2">Peptidase S8/S53 domain-containing protein</fullName>
    </recommendedName>
</protein>
<dbReference type="PROSITE" id="PS51892">
    <property type="entry name" value="SUBTILASE"/>
    <property type="match status" value="1"/>
</dbReference>
<keyword evidence="1" id="KW-0378">Hydrolase</keyword>
<feature type="active site" description="Charge relay system" evidence="1">
    <location>
        <position position="43"/>
    </location>
</feature>
<dbReference type="EMBL" id="JAUSWA010000025">
    <property type="protein sequence ID" value="MDQ0495629.1"/>
    <property type="molecule type" value="Genomic_DNA"/>
</dbReference>
<sequence length="494" mass="56927">MIKVAIIDDGVAKKYLCDTPIKSFKIDQYNNFHECESEKEINHATQCALIIKKYFSQVSFTSVKIISNSDFGLTSSDKLIAGIWFAFNNGVRIIHFSLGSIHFQERKKLLSCINFLTAHGAIFISPSSNTNNITFPAVFSSVISVETLDVDHDIIDTNYYIYNNSYNFTNTDFAANSVHQIGDLSDGLLFTKQSNSFAAPVITSYICNIIKENPNLTLLQIKQALMKMAFNYTEGIESSKQYLDWISESIIITKRRFQNYDNLYYFSMKEIITTSVISETLLETLSTKKYYYDTIIVETDENCEEAVREDIEKLIPTNKNIVYISNVKSITINVQYPYYIYTLPLSFNWLTSMPPCSFEIDEPLICINVDKVTMAAPLICLLQQQFENQSYNTLILSDILDTFYVQSDYFPPDYYDSYYEQILYYIGCKDKLGLYDLNLIFLHKPHNTFAKKCDIVLDLDIQDSICCFSINNCSYTMDINDFCNFLTSQFDKEE</sequence>
<dbReference type="Pfam" id="PF00082">
    <property type="entry name" value="Peptidase_S8"/>
    <property type="match status" value="1"/>
</dbReference>
<organism evidence="3 4">
    <name type="scientific">Paenibacillus brasilensis</name>
    <dbReference type="NCBI Taxonomy" id="128574"/>
    <lineage>
        <taxon>Bacteria</taxon>
        <taxon>Bacillati</taxon>
        <taxon>Bacillota</taxon>
        <taxon>Bacilli</taxon>
        <taxon>Bacillales</taxon>
        <taxon>Paenibacillaceae</taxon>
        <taxon>Paenibacillus</taxon>
    </lineage>
</organism>
<dbReference type="Proteomes" id="UP001242811">
    <property type="component" value="Unassembled WGS sequence"/>
</dbReference>
<keyword evidence="1" id="KW-0720">Serine protease</keyword>
<dbReference type="InterPro" id="IPR036852">
    <property type="entry name" value="Peptidase_S8/S53_dom_sf"/>
</dbReference>
<evidence type="ECO:0000256" key="1">
    <source>
        <dbReference type="PROSITE-ProRule" id="PRU01240"/>
    </source>
</evidence>
<keyword evidence="4" id="KW-1185">Reference proteome</keyword>